<keyword evidence="5" id="KW-0496">Mitochondrion</keyword>
<dbReference type="InterPro" id="IPR029058">
    <property type="entry name" value="AB_hydrolase_fold"/>
</dbReference>
<keyword evidence="6" id="KW-0472">Membrane</keyword>
<dbReference type="SMART" id="SM00028">
    <property type="entry name" value="TPR"/>
    <property type="match status" value="2"/>
</dbReference>
<dbReference type="EMBL" id="LKEB01000009">
    <property type="protein sequence ID" value="ROW15424.1"/>
    <property type="molecule type" value="Genomic_DNA"/>
</dbReference>
<evidence type="ECO:0000256" key="5">
    <source>
        <dbReference type="ARBA" id="ARBA00023128"/>
    </source>
</evidence>
<dbReference type="PANTHER" id="PTHR48182">
    <property type="entry name" value="PROTEIN SERAC1"/>
    <property type="match status" value="1"/>
</dbReference>
<dbReference type="Pfam" id="PF13374">
    <property type="entry name" value="TPR_10"/>
    <property type="match status" value="1"/>
</dbReference>
<evidence type="ECO:0000256" key="2">
    <source>
        <dbReference type="ARBA" id="ARBA00004240"/>
    </source>
</evidence>
<dbReference type="PANTHER" id="PTHR48182:SF2">
    <property type="entry name" value="PROTEIN SERAC1"/>
    <property type="match status" value="1"/>
</dbReference>
<dbReference type="GO" id="GO:0005783">
    <property type="term" value="C:endoplasmic reticulum"/>
    <property type="evidence" value="ECO:0007669"/>
    <property type="project" value="UniProtKB-SubCell"/>
</dbReference>
<keyword evidence="9" id="KW-1185">Reference proteome</keyword>
<accession>A0A423XGK7</accession>
<organism evidence="8 9">
    <name type="scientific">Cytospora leucostoma</name>
    <dbReference type="NCBI Taxonomy" id="1230097"/>
    <lineage>
        <taxon>Eukaryota</taxon>
        <taxon>Fungi</taxon>
        <taxon>Dikarya</taxon>
        <taxon>Ascomycota</taxon>
        <taxon>Pezizomycotina</taxon>
        <taxon>Sordariomycetes</taxon>
        <taxon>Sordariomycetidae</taxon>
        <taxon>Diaporthales</taxon>
        <taxon>Cytosporaceae</taxon>
        <taxon>Cytospora</taxon>
    </lineage>
</organism>
<dbReference type="InterPro" id="IPR052374">
    <property type="entry name" value="SERAC1"/>
</dbReference>
<protein>
    <submittedName>
        <fullName evidence="8">Uncharacterized protein</fullName>
    </submittedName>
</protein>
<dbReference type="InParanoid" id="A0A423XGK7"/>
<dbReference type="InterPro" id="IPR011990">
    <property type="entry name" value="TPR-like_helical_dom_sf"/>
</dbReference>
<dbReference type="OrthoDB" id="6161812at2759"/>
<dbReference type="GO" id="GO:0016020">
    <property type="term" value="C:membrane"/>
    <property type="evidence" value="ECO:0007669"/>
    <property type="project" value="UniProtKB-SubCell"/>
</dbReference>
<keyword evidence="4" id="KW-0256">Endoplasmic reticulum</keyword>
<sequence length="951" mass="107748">MSKLFAVLRKKKTKADSTVLKDEQPVGIKVCIVFIHGLNGHRDNTWRHENSMKPWPEVILPRHVQNARIMTYGYDSRVADWNQFLGKVSINGIKQHAQNLLETLASRRTDEQSYTRAIIFVCHSLGGIICKDVLEQLEKDSEELERIQTSFEALLTSRPASKLPSLEVKCFFEERPTPGVGQVVDYRSATLPSSVPIGINKGHRDMTKFESEDDSGLDLIMFTMRRWIQNIGLNIEPLQAMLSPSSPLSGGSLMTPSTENRGSRSSSSSSSFVKIPPGGKYIINEKIVELPVRFIPPGLTFRDPKYFQPRPKEMNEISEHVFPKLLSGTGHPLPTRILIYGLGGVGKTDLSLKFVADFGDRFDAVFFLIADSRIRVMEQYSKFATYLGLVEEMEKSNQELCTEAFKCWLVDPIKGAPESPEARTTVKWLLVLDNTADSDILEEFMPASDNGTAVITTRNSVLAHPSITITLRINLRGFGLHDGAQLLRFCAEDNKADDLTTQKDAECLVNWLGGLPITIQQLGRIIYSEHLTVSRFLEVYPTKSALYARLDMEENDHNLVTLWALNTIHERQHDTFELLCLIALLDPECIEHHLLCPQTAEIIAGASTCSQPNYFASRKHLANVSLIEVSRDNQYRVECGSSHEAVPLLDVVEKIYVLEEPSKLEEEYGKLYRGRIALAVSSRNADDLLHYAQLAFEVEREMYRKTGQPRAFLAVAYNDLGHGWACQKRWDKAIHYLEESKKIRENMPGFTRDKLFSPLYHLGLVLCHQGSLDKAEAVLDQAIQDRAEAFGPDDATSTRSAALFYARGNVRFKRYDEHLSRQYLDDALDDHLEAMHRAKRAVGAKNRTTLICQYQVARTYARLGQISNSSRLLDEVISNTLDKPIYYRDILRISFSYSQCLEQRDGKATAESRKWLQKCLEVYNSLQPHDPRTLSNLTEQDVSEAVPYDYL</sequence>
<evidence type="ECO:0000313" key="8">
    <source>
        <dbReference type="EMBL" id="ROW15424.1"/>
    </source>
</evidence>
<dbReference type="GO" id="GO:0005739">
    <property type="term" value="C:mitochondrion"/>
    <property type="evidence" value="ECO:0007669"/>
    <property type="project" value="UniProtKB-SubCell"/>
</dbReference>
<proteinExistence type="predicted"/>
<dbReference type="SUPFAM" id="SSF52540">
    <property type="entry name" value="P-loop containing nucleoside triphosphate hydrolases"/>
    <property type="match status" value="1"/>
</dbReference>
<evidence type="ECO:0000256" key="6">
    <source>
        <dbReference type="ARBA" id="ARBA00023136"/>
    </source>
</evidence>
<comment type="subcellular location">
    <subcellularLocation>
        <location evidence="2">Endoplasmic reticulum</location>
    </subcellularLocation>
    <subcellularLocation>
        <location evidence="3">Membrane</location>
    </subcellularLocation>
    <subcellularLocation>
        <location evidence="1">Mitochondrion</location>
    </subcellularLocation>
</comment>
<name>A0A423XGK7_9PEZI</name>
<dbReference type="Proteomes" id="UP000285146">
    <property type="component" value="Unassembled WGS sequence"/>
</dbReference>
<dbReference type="SUPFAM" id="SSF48452">
    <property type="entry name" value="TPR-like"/>
    <property type="match status" value="2"/>
</dbReference>
<gene>
    <name evidence="8" type="ORF">VPNG_02302</name>
</gene>
<feature type="compositionally biased region" description="Low complexity" evidence="7">
    <location>
        <begin position="246"/>
        <end position="271"/>
    </location>
</feature>
<dbReference type="SUPFAM" id="SSF53474">
    <property type="entry name" value="alpha/beta-Hydrolases"/>
    <property type="match status" value="1"/>
</dbReference>
<evidence type="ECO:0000256" key="7">
    <source>
        <dbReference type="SAM" id="MobiDB-lite"/>
    </source>
</evidence>
<evidence type="ECO:0000256" key="3">
    <source>
        <dbReference type="ARBA" id="ARBA00004370"/>
    </source>
</evidence>
<reference evidence="8 9" key="1">
    <citation type="submission" date="2015-09" db="EMBL/GenBank/DDBJ databases">
        <title>Host preference determinants of Valsa canker pathogens revealed by comparative genomics.</title>
        <authorList>
            <person name="Yin Z."/>
            <person name="Huang L."/>
        </authorList>
    </citation>
    <scope>NUCLEOTIDE SEQUENCE [LARGE SCALE GENOMIC DNA]</scope>
    <source>
        <strain evidence="8 9">SXYLt</strain>
    </source>
</reference>
<dbReference type="Gene3D" id="1.25.40.10">
    <property type="entry name" value="Tetratricopeptide repeat domain"/>
    <property type="match status" value="1"/>
</dbReference>
<dbReference type="InterPro" id="IPR019734">
    <property type="entry name" value="TPR_rpt"/>
</dbReference>
<dbReference type="Gene3D" id="3.40.50.1820">
    <property type="entry name" value="alpha/beta hydrolase"/>
    <property type="match status" value="1"/>
</dbReference>
<evidence type="ECO:0000256" key="1">
    <source>
        <dbReference type="ARBA" id="ARBA00004173"/>
    </source>
</evidence>
<dbReference type="InterPro" id="IPR027417">
    <property type="entry name" value="P-loop_NTPase"/>
</dbReference>
<evidence type="ECO:0000313" key="9">
    <source>
        <dbReference type="Proteomes" id="UP000285146"/>
    </source>
</evidence>
<comment type="caution">
    <text evidence="8">The sequence shown here is derived from an EMBL/GenBank/DDBJ whole genome shotgun (WGS) entry which is preliminary data.</text>
</comment>
<evidence type="ECO:0000256" key="4">
    <source>
        <dbReference type="ARBA" id="ARBA00022824"/>
    </source>
</evidence>
<dbReference type="GO" id="GO:0043531">
    <property type="term" value="F:ADP binding"/>
    <property type="evidence" value="ECO:0007669"/>
    <property type="project" value="InterPro"/>
</dbReference>
<dbReference type="Gene3D" id="3.40.50.300">
    <property type="entry name" value="P-loop containing nucleotide triphosphate hydrolases"/>
    <property type="match status" value="1"/>
</dbReference>
<dbReference type="AlphaFoldDB" id="A0A423XGK7"/>
<feature type="region of interest" description="Disordered" evidence="7">
    <location>
        <begin position="246"/>
        <end position="273"/>
    </location>
</feature>